<evidence type="ECO:0000256" key="4">
    <source>
        <dbReference type="ARBA" id="ARBA00022840"/>
    </source>
</evidence>
<evidence type="ECO:0000256" key="1">
    <source>
        <dbReference type="ARBA" id="ARBA00022741"/>
    </source>
</evidence>
<organism evidence="7 8">
    <name type="scientific">Eiseniibacteriota bacterium</name>
    <dbReference type="NCBI Taxonomy" id="2212470"/>
    <lineage>
        <taxon>Bacteria</taxon>
        <taxon>Candidatus Eiseniibacteriota</taxon>
    </lineage>
</organism>
<feature type="domain" description="Helicase ATP-binding" evidence="6">
    <location>
        <begin position="28"/>
        <end position="282"/>
    </location>
</feature>
<dbReference type="Proteomes" id="UP000697710">
    <property type="component" value="Unassembled WGS sequence"/>
</dbReference>
<evidence type="ECO:0000256" key="2">
    <source>
        <dbReference type="ARBA" id="ARBA00022801"/>
    </source>
</evidence>
<evidence type="ECO:0000313" key="8">
    <source>
        <dbReference type="Proteomes" id="UP000697710"/>
    </source>
</evidence>
<dbReference type="SMART" id="SM00487">
    <property type="entry name" value="DEXDc"/>
    <property type="match status" value="1"/>
</dbReference>
<dbReference type="GO" id="GO:0004386">
    <property type="term" value="F:helicase activity"/>
    <property type="evidence" value="ECO:0007669"/>
    <property type="project" value="UniProtKB-KW"/>
</dbReference>
<dbReference type="InterPro" id="IPR006935">
    <property type="entry name" value="Helicase/UvrB_N"/>
</dbReference>
<keyword evidence="1" id="KW-0547">Nucleotide-binding</keyword>
<dbReference type="GO" id="GO:0016787">
    <property type="term" value="F:hydrolase activity"/>
    <property type="evidence" value="ECO:0007669"/>
    <property type="project" value="UniProtKB-KW"/>
</dbReference>
<evidence type="ECO:0000256" key="3">
    <source>
        <dbReference type="ARBA" id="ARBA00022806"/>
    </source>
</evidence>
<keyword evidence="3" id="KW-0347">Helicase</keyword>
<protein>
    <submittedName>
        <fullName evidence="7">Type I-U CRISPR-associated helicase/endonuclease Cas3</fullName>
    </submittedName>
</protein>
<evidence type="ECO:0000313" key="7">
    <source>
        <dbReference type="EMBL" id="MCA9730013.1"/>
    </source>
</evidence>
<keyword evidence="2" id="KW-0378">Hydrolase</keyword>
<feature type="non-terminal residue" evidence="7">
    <location>
        <position position="544"/>
    </location>
</feature>
<dbReference type="SUPFAM" id="SSF52540">
    <property type="entry name" value="P-loop containing nucleoside triphosphate hydrolases"/>
    <property type="match status" value="1"/>
</dbReference>
<dbReference type="GO" id="GO:0003677">
    <property type="term" value="F:DNA binding"/>
    <property type="evidence" value="ECO:0007669"/>
    <property type="project" value="InterPro"/>
</dbReference>
<dbReference type="Pfam" id="PF22590">
    <property type="entry name" value="Cas3-like_C_2"/>
    <property type="match status" value="1"/>
</dbReference>
<reference evidence="7" key="2">
    <citation type="journal article" date="2021" name="Microbiome">
        <title>Successional dynamics and alternative stable states in a saline activated sludge microbial community over 9 years.</title>
        <authorList>
            <person name="Wang Y."/>
            <person name="Ye J."/>
            <person name="Ju F."/>
            <person name="Liu L."/>
            <person name="Boyd J.A."/>
            <person name="Deng Y."/>
            <person name="Parks D.H."/>
            <person name="Jiang X."/>
            <person name="Yin X."/>
            <person name="Woodcroft B.J."/>
            <person name="Tyson G.W."/>
            <person name="Hugenholtz P."/>
            <person name="Polz M.F."/>
            <person name="Zhang T."/>
        </authorList>
    </citation>
    <scope>NUCLEOTIDE SEQUENCE</scope>
    <source>
        <strain evidence="7">HKST-UBA01</strain>
    </source>
</reference>
<dbReference type="InterPro" id="IPR014001">
    <property type="entry name" value="Helicase_ATP-bd"/>
</dbReference>
<dbReference type="InterPro" id="IPR013444">
    <property type="entry name" value="Helicase_Cas3_CRISPR-ass_Anaes"/>
</dbReference>
<gene>
    <name evidence="7" type="primary">cas3u</name>
    <name evidence="7" type="ORF">KC729_20180</name>
</gene>
<proteinExistence type="predicted"/>
<comment type="caution">
    <text evidence="7">The sequence shown here is derived from an EMBL/GenBank/DDBJ whole genome shotgun (WGS) entry which is preliminary data.</text>
</comment>
<dbReference type="InterPro" id="IPR027417">
    <property type="entry name" value="P-loop_NTPase"/>
</dbReference>
<keyword evidence="4" id="KW-0067">ATP-binding</keyword>
<reference evidence="7" key="1">
    <citation type="submission" date="2020-04" db="EMBL/GenBank/DDBJ databases">
        <authorList>
            <person name="Zhang T."/>
        </authorList>
    </citation>
    <scope>NUCLEOTIDE SEQUENCE</scope>
    <source>
        <strain evidence="7">HKST-UBA01</strain>
    </source>
</reference>
<name>A0A956M306_UNCEI</name>
<dbReference type="InterPro" id="IPR054712">
    <property type="entry name" value="Cas3-like_dom"/>
</dbReference>
<sequence length="544" mass="60054">MMADLPPLSVSDFPAYLGGVYGAPSDGMVRRPFPWQTRLLSRVVETGKWPRLLDLPTGTGKTTAIDIALFHLALEASKPPSERTALTRIVLVVDRRTIVDQAHTQAMQIRRRLLEADTPVLAAVRDRLQSFSSEAAPLTVAHLRGGVLRDEAWVRTPVQPVIAVSTVDQVGSRLLFRGYGITEGMQPLHAGLLGMDTLFLLDEVHLSKPFRETLEGIVALSARTSDGVGRGVQVTLLSATPGTSDISIEETHSLTEEDRQDQTLRIRLDADKPTACIPIAVKGDENNRLERVVDAIVGRVKELRQNGPVAIGVIVNRVLTARSVFRGLANELGKDGMFLLTGRMRPLDRAGLESDVFSYVRAGRKRSEENIIVVATQCIEAGADFDFDHLITECASLDSIKQRFGRLNRLGNWSGATGWIFARSDSVGNDDPVYGAALTETWQYLQSVPELNFRIDRWEEPPEIHRFLSKRASAPVLLPTHLDLWVQTRPKPRPDPEPALWLHGPEPGLPEVRIIWRAVISTPSLLSCPPTSSEAMQVPLHAVR</sequence>
<dbReference type="Pfam" id="PF04851">
    <property type="entry name" value="ResIII"/>
    <property type="match status" value="1"/>
</dbReference>
<keyword evidence="5" id="KW-0051">Antiviral defense</keyword>
<evidence type="ECO:0000259" key="6">
    <source>
        <dbReference type="SMART" id="SM00487"/>
    </source>
</evidence>
<evidence type="ECO:0000256" key="5">
    <source>
        <dbReference type="ARBA" id="ARBA00023118"/>
    </source>
</evidence>
<dbReference type="AlphaFoldDB" id="A0A956M306"/>
<dbReference type="NCBIfam" id="TIGR02621">
    <property type="entry name" value="cas3_GSU0051"/>
    <property type="match status" value="1"/>
</dbReference>
<dbReference type="GO" id="GO:0051607">
    <property type="term" value="P:defense response to virus"/>
    <property type="evidence" value="ECO:0007669"/>
    <property type="project" value="UniProtKB-KW"/>
</dbReference>
<dbReference type="Gene3D" id="3.40.50.300">
    <property type="entry name" value="P-loop containing nucleotide triphosphate hydrolases"/>
    <property type="match status" value="2"/>
</dbReference>
<dbReference type="GO" id="GO:0005524">
    <property type="term" value="F:ATP binding"/>
    <property type="evidence" value="ECO:0007669"/>
    <property type="project" value="UniProtKB-KW"/>
</dbReference>
<dbReference type="EMBL" id="JAGQHR010000942">
    <property type="protein sequence ID" value="MCA9730013.1"/>
    <property type="molecule type" value="Genomic_DNA"/>
</dbReference>
<accession>A0A956M306</accession>